<proteinExistence type="predicted"/>
<dbReference type="Proteomes" id="UP000325081">
    <property type="component" value="Unassembled WGS sequence"/>
</dbReference>
<dbReference type="EMBL" id="BKCP01011514">
    <property type="protein sequence ID" value="GER54712.1"/>
    <property type="molecule type" value="Genomic_DNA"/>
</dbReference>
<sequence>PSRAAAVGAGIGSDRSTHAEEDGQSPGRHAALWNRAHGLGCLGVAGGEEEEAMRLRGQHQKGRRPRACQCWRFFLGGGQGFPLKRPELRPSATRWGLGSEEQPSLNLGILLFMMGRDQRGEGMGRKCKSQN</sequence>
<gene>
    <name evidence="2" type="ORF">STAS_32339</name>
</gene>
<organism evidence="2 3">
    <name type="scientific">Striga asiatica</name>
    <name type="common">Asiatic witchweed</name>
    <name type="synonym">Buchnera asiatica</name>
    <dbReference type="NCBI Taxonomy" id="4170"/>
    <lineage>
        <taxon>Eukaryota</taxon>
        <taxon>Viridiplantae</taxon>
        <taxon>Streptophyta</taxon>
        <taxon>Embryophyta</taxon>
        <taxon>Tracheophyta</taxon>
        <taxon>Spermatophyta</taxon>
        <taxon>Magnoliopsida</taxon>
        <taxon>eudicotyledons</taxon>
        <taxon>Gunneridae</taxon>
        <taxon>Pentapetalae</taxon>
        <taxon>asterids</taxon>
        <taxon>lamiids</taxon>
        <taxon>Lamiales</taxon>
        <taxon>Orobanchaceae</taxon>
        <taxon>Buchnereae</taxon>
        <taxon>Striga</taxon>
    </lineage>
</organism>
<dbReference type="AlphaFoldDB" id="A0A5A7RB57"/>
<feature type="non-terminal residue" evidence="2">
    <location>
        <position position="131"/>
    </location>
</feature>
<dbReference type="OrthoDB" id="342064at2759"/>
<evidence type="ECO:0000313" key="2">
    <source>
        <dbReference type="EMBL" id="GER54712.1"/>
    </source>
</evidence>
<evidence type="ECO:0000313" key="3">
    <source>
        <dbReference type="Proteomes" id="UP000325081"/>
    </source>
</evidence>
<protein>
    <submittedName>
        <fullName evidence="2">Lipid A 3-O-deacylase (PagL) superfamily</fullName>
    </submittedName>
</protein>
<reference evidence="3" key="1">
    <citation type="journal article" date="2019" name="Curr. Biol.">
        <title>Genome Sequence of Striga asiatica Provides Insight into the Evolution of Plant Parasitism.</title>
        <authorList>
            <person name="Yoshida S."/>
            <person name="Kim S."/>
            <person name="Wafula E.K."/>
            <person name="Tanskanen J."/>
            <person name="Kim Y.M."/>
            <person name="Honaas L."/>
            <person name="Yang Z."/>
            <person name="Spallek T."/>
            <person name="Conn C.E."/>
            <person name="Ichihashi Y."/>
            <person name="Cheong K."/>
            <person name="Cui S."/>
            <person name="Der J.P."/>
            <person name="Gundlach H."/>
            <person name="Jiao Y."/>
            <person name="Hori C."/>
            <person name="Ishida J.K."/>
            <person name="Kasahara H."/>
            <person name="Kiba T."/>
            <person name="Kim M.S."/>
            <person name="Koo N."/>
            <person name="Laohavisit A."/>
            <person name="Lee Y.H."/>
            <person name="Lumba S."/>
            <person name="McCourt P."/>
            <person name="Mortimer J.C."/>
            <person name="Mutuku J.M."/>
            <person name="Nomura T."/>
            <person name="Sasaki-Sekimoto Y."/>
            <person name="Seto Y."/>
            <person name="Wang Y."/>
            <person name="Wakatake T."/>
            <person name="Sakakibara H."/>
            <person name="Demura T."/>
            <person name="Yamaguchi S."/>
            <person name="Yoneyama K."/>
            <person name="Manabe R.I."/>
            <person name="Nelson D.C."/>
            <person name="Schulman A.H."/>
            <person name="Timko M.P."/>
            <person name="dePamphilis C.W."/>
            <person name="Choi D."/>
            <person name="Shirasu K."/>
        </authorList>
    </citation>
    <scope>NUCLEOTIDE SEQUENCE [LARGE SCALE GENOMIC DNA]</scope>
    <source>
        <strain evidence="3">cv. UVA1</strain>
    </source>
</reference>
<evidence type="ECO:0000256" key="1">
    <source>
        <dbReference type="SAM" id="MobiDB-lite"/>
    </source>
</evidence>
<comment type="caution">
    <text evidence="2">The sequence shown here is derived from an EMBL/GenBank/DDBJ whole genome shotgun (WGS) entry which is preliminary data.</text>
</comment>
<keyword evidence="3" id="KW-1185">Reference proteome</keyword>
<feature type="non-terminal residue" evidence="2">
    <location>
        <position position="1"/>
    </location>
</feature>
<accession>A0A5A7RB57</accession>
<feature type="region of interest" description="Disordered" evidence="1">
    <location>
        <begin position="1"/>
        <end position="28"/>
    </location>
</feature>
<name>A0A5A7RB57_STRAF</name>